<protein>
    <submittedName>
        <fullName evidence="1">Uncharacterized protein</fullName>
    </submittedName>
</protein>
<dbReference type="InterPro" id="IPR036397">
    <property type="entry name" value="RNaseH_sf"/>
</dbReference>
<dbReference type="InterPro" id="IPR052709">
    <property type="entry name" value="Transposase-MT_Hybrid"/>
</dbReference>
<dbReference type="Proteomes" id="UP000024635">
    <property type="component" value="Unassembled WGS sequence"/>
</dbReference>
<keyword evidence="2" id="KW-1185">Reference proteome</keyword>
<dbReference type="STRING" id="53326.A0A016SER3"/>
<organism evidence="1 2">
    <name type="scientific">Ancylostoma ceylanicum</name>
    <dbReference type="NCBI Taxonomy" id="53326"/>
    <lineage>
        <taxon>Eukaryota</taxon>
        <taxon>Metazoa</taxon>
        <taxon>Ecdysozoa</taxon>
        <taxon>Nematoda</taxon>
        <taxon>Chromadorea</taxon>
        <taxon>Rhabditida</taxon>
        <taxon>Rhabditina</taxon>
        <taxon>Rhabditomorpha</taxon>
        <taxon>Strongyloidea</taxon>
        <taxon>Ancylostomatidae</taxon>
        <taxon>Ancylostomatinae</taxon>
        <taxon>Ancylostoma</taxon>
    </lineage>
</organism>
<comment type="caution">
    <text evidence="1">The sequence shown here is derived from an EMBL/GenBank/DDBJ whole genome shotgun (WGS) entry which is preliminary data.</text>
</comment>
<evidence type="ECO:0000313" key="2">
    <source>
        <dbReference type="Proteomes" id="UP000024635"/>
    </source>
</evidence>
<evidence type="ECO:0000313" key="1">
    <source>
        <dbReference type="EMBL" id="EYB89188.1"/>
    </source>
</evidence>
<proteinExistence type="predicted"/>
<reference evidence="2" key="1">
    <citation type="journal article" date="2015" name="Nat. Genet.">
        <title>The genome and transcriptome of the zoonotic hookworm Ancylostoma ceylanicum identify infection-specific gene families.</title>
        <authorList>
            <person name="Schwarz E.M."/>
            <person name="Hu Y."/>
            <person name="Antoshechkin I."/>
            <person name="Miller M.M."/>
            <person name="Sternberg P.W."/>
            <person name="Aroian R.V."/>
        </authorList>
    </citation>
    <scope>NUCLEOTIDE SEQUENCE</scope>
    <source>
        <strain evidence="2">HY135</strain>
    </source>
</reference>
<dbReference type="Gene3D" id="3.30.420.10">
    <property type="entry name" value="Ribonuclease H-like superfamily/Ribonuclease H"/>
    <property type="match status" value="1"/>
</dbReference>
<dbReference type="PANTHER" id="PTHR46060:SF1">
    <property type="entry name" value="MARINER MOS1 TRANSPOSASE-LIKE PROTEIN"/>
    <property type="match status" value="1"/>
</dbReference>
<accession>A0A016SER3</accession>
<dbReference type="PANTHER" id="PTHR46060">
    <property type="entry name" value="MARINER MOS1 TRANSPOSASE-LIKE PROTEIN"/>
    <property type="match status" value="1"/>
</dbReference>
<dbReference type="AlphaFoldDB" id="A0A016SER3"/>
<sequence>MITVWCDCKGITHCEVLPRYIALTVHLYCQRLHRTTTEVAGKGPNYVTIQFLHDPARTLIMRVTRQKLPDFGWGVLTSPRYRPGLAPKDYELIPTLSNALQGKACVDEDDLNCWSSNFFQSMPVQYYAEYIEALPADWQRVTVRDGNLLIS</sequence>
<name>A0A016SER3_9BILA</name>
<dbReference type="GO" id="GO:0003676">
    <property type="term" value="F:nucleic acid binding"/>
    <property type="evidence" value="ECO:0007669"/>
    <property type="project" value="InterPro"/>
</dbReference>
<gene>
    <name evidence="1" type="primary">Acey_s0235.g3204</name>
    <name evidence="1" type="ORF">Y032_0235g3204</name>
</gene>
<dbReference type="EMBL" id="JARK01001571">
    <property type="protein sequence ID" value="EYB89188.1"/>
    <property type="molecule type" value="Genomic_DNA"/>
</dbReference>